<accession>A0ABU0F1J6</accession>
<gene>
    <name evidence="1" type="ORF">FB470_005447</name>
</gene>
<dbReference type="EMBL" id="JAUSUT010000001">
    <property type="protein sequence ID" value="MDQ0381453.1"/>
    <property type="molecule type" value="Genomic_DNA"/>
</dbReference>
<reference evidence="1 2" key="1">
    <citation type="submission" date="2023-07" db="EMBL/GenBank/DDBJ databases">
        <title>Sequencing the genomes of 1000 actinobacteria strains.</title>
        <authorList>
            <person name="Klenk H.-P."/>
        </authorList>
    </citation>
    <scope>NUCLEOTIDE SEQUENCE [LARGE SCALE GENOMIC DNA]</scope>
    <source>
        <strain evidence="1 2">DSM 45805</strain>
    </source>
</reference>
<dbReference type="Proteomes" id="UP001229651">
    <property type="component" value="Unassembled WGS sequence"/>
</dbReference>
<proteinExistence type="predicted"/>
<keyword evidence="2" id="KW-1185">Reference proteome</keyword>
<sequence length="315" mass="35311">MKTVSARGPLFPPLPYESWRDCLATLHRFAQVVGKIRLAASPRRNHWWNVPFHVTGRGITTRPMGWDPIFCIDFDFLDHRLDISTIDGARHSISLPGLSVAAFHDRLLAGLAAIGVDVVIDRPYPFDLPDAARPFAEDTEHAAYNPVSATEYWRILSRVNLLLEEFAGRFSGKTSPVHHFWHTFDIAVTRFAERPVDQPPTADPVTREAYSREVISFGFWFGDETFPAPAFYSYTAPEPGELTRESLDPDAAGWHDRGGSHLAILRYDDVRTRPDPRAAVLDFYESAYQAGARHAGWDTARFACPGGATDPYVQG</sequence>
<dbReference type="RefSeq" id="WP_306996126.1">
    <property type="nucleotide sequence ID" value="NZ_JAUSUT010000001.1"/>
</dbReference>
<evidence type="ECO:0000313" key="1">
    <source>
        <dbReference type="EMBL" id="MDQ0381453.1"/>
    </source>
</evidence>
<dbReference type="InterPro" id="IPR046038">
    <property type="entry name" value="DUF5996"/>
</dbReference>
<dbReference type="Pfam" id="PF19459">
    <property type="entry name" value="DUF5996"/>
    <property type="match status" value="1"/>
</dbReference>
<protein>
    <recommendedName>
        <fullName evidence="3">Ava_C0101 and related proteins</fullName>
    </recommendedName>
</protein>
<comment type="caution">
    <text evidence="1">The sequence shown here is derived from an EMBL/GenBank/DDBJ whole genome shotgun (WGS) entry which is preliminary data.</text>
</comment>
<evidence type="ECO:0008006" key="3">
    <source>
        <dbReference type="Google" id="ProtNLM"/>
    </source>
</evidence>
<organism evidence="1 2">
    <name type="scientific">Amycolatopsis thermophila</name>
    <dbReference type="NCBI Taxonomy" id="206084"/>
    <lineage>
        <taxon>Bacteria</taxon>
        <taxon>Bacillati</taxon>
        <taxon>Actinomycetota</taxon>
        <taxon>Actinomycetes</taxon>
        <taxon>Pseudonocardiales</taxon>
        <taxon>Pseudonocardiaceae</taxon>
        <taxon>Amycolatopsis</taxon>
    </lineage>
</organism>
<name>A0ABU0F1J6_9PSEU</name>
<evidence type="ECO:0000313" key="2">
    <source>
        <dbReference type="Proteomes" id="UP001229651"/>
    </source>
</evidence>